<keyword evidence="1" id="KW-0812">Transmembrane</keyword>
<dbReference type="Proteomes" id="UP000078263">
    <property type="component" value="Chromosome"/>
</dbReference>
<name>A0A192D128_9SPHN</name>
<proteinExistence type="predicted"/>
<dbReference type="OrthoDB" id="7410112at2"/>
<keyword evidence="1" id="KW-0472">Membrane</keyword>
<dbReference type="RefSeq" id="WP_068349121.1">
    <property type="nucleotide sequence ID" value="NZ_CP016033.1"/>
</dbReference>
<accession>A0A192D128</accession>
<keyword evidence="3" id="KW-1185">Reference proteome</keyword>
<protein>
    <recommendedName>
        <fullName evidence="4">DUF2892 domain-containing protein</fullName>
    </recommendedName>
</protein>
<evidence type="ECO:0000256" key="1">
    <source>
        <dbReference type="SAM" id="Phobius"/>
    </source>
</evidence>
<feature type="transmembrane region" description="Helical" evidence="1">
    <location>
        <begin position="16"/>
        <end position="38"/>
    </location>
</feature>
<feature type="transmembrane region" description="Helical" evidence="1">
    <location>
        <begin position="44"/>
        <end position="63"/>
    </location>
</feature>
<evidence type="ECO:0000313" key="3">
    <source>
        <dbReference type="Proteomes" id="UP000078263"/>
    </source>
</evidence>
<dbReference type="STRING" id="1112.A9D12_01600"/>
<dbReference type="EMBL" id="CP016033">
    <property type="protein sequence ID" value="ANK11850.1"/>
    <property type="molecule type" value="Genomic_DNA"/>
</dbReference>
<dbReference type="KEGG" id="pns:A9D12_01600"/>
<gene>
    <name evidence="2" type="ORF">A9D12_01600</name>
</gene>
<keyword evidence="1" id="KW-1133">Transmembrane helix</keyword>
<organism evidence="2 3">
    <name type="scientific">Erythrobacter neustonensis</name>
    <dbReference type="NCBI Taxonomy" id="1112"/>
    <lineage>
        <taxon>Bacteria</taxon>
        <taxon>Pseudomonadati</taxon>
        <taxon>Pseudomonadota</taxon>
        <taxon>Alphaproteobacteria</taxon>
        <taxon>Sphingomonadales</taxon>
        <taxon>Erythrobacteraceae</taxon>
        <taxon>Erythrobacter/Porphyrobacter group</taxon>
        <taxon>Erythrobacter</taxon>
    </lineage>
</organism>
<reference evidence="2 3" key="1">
    <citation type="submission" date="2016-05" db="EMBL/GenBank/DDBJ databases">
        <title>Compelete Genome Sequence of Bacteriochlorophyll-Synthesizing Bacterium Porphyrobacter neustonensis DSM 9434.</title>
        <authorList>
            <person name="Shi X.-L."/>
            <person name="Wu Y.-H."/>
            <person name="Cheng H."/>
            <person name="Xu L."/>
            <person name="Zhang X.-Q."/>
            <person name="Wang C.-S."/>
            <person name="Xu X.-W."/>
        </authorList>
    </citation>
    <scope>NUCLEOTIDE SEQUENCE [LARGE SCALE GENOMIC DNA]</scope>
    <source>
        <strain evidence="2 3">DSM 9434</strain>
    </source>
</reference>
<sequence length="79" mass="8597">MTLPEPTRGDTRARNGYLVITALRFTGIAMIMAGFAIVRGVIDLPYALGAVLAVLGFIEFFFLPRVAARRWNAGAKDTP</sequence>
<dbReference type="AlphaFoldDB" id="A0A192D128"/>
<evidence type="ECO:0000313" key="2">
    <source>
        <dbReference type="EMBL" id="ANK11850.1"/>
    </source>
</evidence>
<evidence type="ECO:0008006" key="4">
    <source>
        <dbReference type="Google" id="ProtNLM"/>
    </source>
</evidence>